<dbReference type="Pfam" id="PF04909">
    <property type="entry name" value="Amidohydro_2"/>
    <property type="match status" value="1"/>
</dbReference>
<dbReference type="PANTHER" id="PTHR43383">
    <property type="entry name" value="NODULIN 6"/>
    <property type="match status" value="1"/>
</dbReference>
<keyword evidence="3" id="KW-1185">Reference proteome</keyword>
<comment type="caution">
    <text evidence="2">The sequence shown here is derived from an EMBL/GenBank/DDBJ whole genome shotgun (WGS) entry which is preliminary data.</text>
</comment>
<protein>
    <recommendedName>
        <fullName evidence="1">Amidohydrolase-related domain-containing protein</fullName>
    </recommendedName>
</protein>
<dbReference type="EMBL" id="JACHVS010000001">
    <property type="protein sequence ID" value="MBB2995186.1"/>
    <property type="molecule type" value="Genomic_DNA"/>
</dbReference>
<evidence type="ECO:0000259" key="1">
    <source>
        <dbReference type="Pfam" id="PF04909"/>
    </source>
</evidence>
<evidence type="ECO:0000313" key="2">
    <source>
        <dbReference type="EMBL" id="MBB2995186.1"/>
    </source>
</evidence>
<dbReference type="GO" id="GO:0016787">
    <property type="term" value="F:hydrolase activity"/>
    <property type="evidence" value="ECO:0007669"/>
    <property type="project" value="InterPro"/>
</dbReference>
<dbReference type="Proteomes" id="UP000523000">
    <property type="component" value="Unassembled WGS sequence"/>
</dbReference>
<evidence type="ECO:0000313" key="3">
    <source>
        <dbReference type="Proteomes" id="UP000523000"/>
    </source>
</evidence>
<accession>A0A839QMF6</accession>
<dbReference type="PANTHER" id="PTHR43383:SF2">
    <property type="entry name" value="AMIDOHYDROLASE 2 FAMILY PROTEIN"/>
    <property type="match status" value="1"/>
</dbReference>
<dbReference type="RefSeq" id="WP_183510485.1">
    <property type="nucleotide sequence ID" value="NZ_BAABGK010000107.1"/>
</dbReference>
<sequence length="384" mass="42497">MPDIFFDPALDPLTAGPLVDHHCHGVISRQIDRVEFENLSTESNWAPPAGSTVFDTQLGFLIRSRCAPLLGLPAHAAPESYLARRAELGGAEVNRRLLSASGIGTYVIETGYRGDEITTPAETAALTAAGSAEVLRLERLAEQLLDEGVPADDFIRRYDDVLAEAAGHAAGFKSIAAYRIGLDFDPAAPEHEEVLAAVIRWRDATPQGESARLQDPVIIRHLLECATKLGRPLQFHIGYGDDDVNLDRCNPLLLTDWLRRIQDRGSAVMLLHCYPYHREAGYLAHVFPHVYADVGLSLNYTGSRATAVLAEFLELIPFHKALFSSDAFGLAELYHLGAALFRRAYGEVVRPWIASGDWSAEDARRVFEMIGWRNAERVYRLTRP</sequence>
<proteinExistence type="predicted"/>
<gene>
    <name evidence="2" type="ORF">E9229_001377</name>
</gene>
<dbReference type="InterPro" id="IPR032466">
    <property type="entry name" value="Metal_Hydrolase"/>
</dbReference>
<name>A0A839QMF6_9MICC</name>
<dbReference type="Gene3D" id="3.20.20.140">
    <property type="entry name" value="Metal-dependent hydrolases"/>
    <property type="match status" value="1"/>
</dbReference>
<reference evidence="2 3" key="1">
    <citation type="submission" date="2020-08" db="EMBL/GenBank/DDBJ databases">
        <title>Sequencing the genomes of 1000 actinobacteria strains.</title>
        <authorList>
            <person name="Klenk H.-P."/>
        </authorList>
    </citation>
    <scope>NUCLEOTIDE SEQUENCE [LARGE SCALE GENOMIC DNA]</scope>
    <source>
        <strain evidence="2 3">DSM 22826</strain>
    </source>
</reference>
<dbReference type="SUPFAM" id="SSF51556">
    <property type="entry name" value="Metallo-dependent hydrolases"/>
    <property type="match status" value="1"/>
</dbReference>
<dbReference type="InterPro" id="IPR006680">
    <property type="entry name" value="Amidohydro-rel"/>
</dbReference>
<dbReference type="AlphaFoldDB" id="A0A839QMF6"/>
<organism evidence="2 3">
    <name type="scientific">Paeniglutamicibacter cryotolerans</name>
    <dbReference type="NCBI Taxonomy" id="670079"/>
    <lineage>
        <taxon>Bacteria</taxon>
        <taxon>Bacillati</taxon>
        <taxon>Actinomycetota</taxon>
        <taxon>Actinomycetes</taxon>
        <taxon>Micrococcales</taxon>
        <taxon>Micrococcaceae</taxon>
        <taxon>Paeniglutamicibacter</taxon>
    </lineage>
</organism>
<feature type="domain" description="Amidohydrolase-related" evidence="1">
    <location>
        <begin position="118"/>
        <end position="381"/>
    </location>
</feature>